<evidence type="ECO:0000256" key="1">
    <source>
        <dbReference type="SAM" id="Coils"/>
    </source>
</evidence>
<evidence type="ECO:0000313" key="3">
    <source>
        <dbReference type="Proteomes" id="UP000789831"/>
    </source>
</evidence>
<dbReference type="Gene3D" id="2.60.20.10">
    <property type="entry name" value="Crystallins"/>
    <property type="match status" value="1"/>
</dbReference>
<dbReference type="OrthoDB" id="2366574at2759"/>
<comment type="caution">
    <text evidence="2">The sequence shown here is derived from an EMBL/GenBank/DDBJ whole genome shotgun (WGS) entry which is preliminary data.</text>
</comment>
<dbReference type="AlphaFoldDB" id="A0A9N8WFC0"/>
<name>A0A9N8WFC0_9GLOM</name>
<accession>A0A9N8WFC0</accession>
<reference evidence="2" key="1">
    <citation type="submission" date="2021-06" db="EMBL/GenBank/DDBJ databases">
        <authorList>
            <person name="Kallberg Y."/>
            <person name="Tangrot J."/>
            <person name="Rosling A."/>
        </authorList>
    </citation>
    <scope>NUCLEOTIDE SEQUENCE</scope>
    <source>
        <strain evidence="2">MT106</strain>
    </source>
</reference>
<organism evidence="2 3">
    <name type="scientific">Ambispora gerdemannii</name>
    <dbReference type="NCBI Taxonomy" id="144530"/>
    <lineage>
        <taxon>Eukaryota</taxon>
        <taxon>Fungi</taxon>
        <taxon>Fungi incertae sedis</taxon>
        <taxon>Mucoromycota</taxon>
        <taxon>Glomeromycotina</taxon>
        <taxon>Glomeromycetes</taxon>
        <taxon>Archaeosporales</taxon>
        <taxon>Ambisporaceae</taxon>
        <taxon>Ambispora</taxon>
    </lineage>
</organism>
<dbReference type="Proteomes" id="UP000789831">
    <property type="component" value="Unassembled WGS sequence"/>
</dbReference>
<keyword evidence="3" id="KW-1185">Reference proteome</keyword>
<proteinExistence type="predicted"/>
<dbReference type="EMBL" id="CAJVPL010000309">
    <property type="protein sequence ID" value="CAG8481475.1"/>
    <property type="molecule type" value="Genomic_DNA"/>
</dbReference>
<feature type="coiled-coil region" evidence="1">
    <location>
        <begin position="311"/>
        <end position="474"/>
    </location>
</feature>
<evidence type="ECO:0000313" key="2">
    <source>
        <dbReference type="EMBL" id="CAG8481475.1"/>
    </source>
</evidence>
<gene>
    <name evidence="2" type="ORF">AGERDE_LOCUS3255</name>
</gene>
<keyword evidence="1" id="KW-0175">Coiled coil</keyword>
<sequence>MSENIKDEIVITKEQAKILQNDEKRKFKLLFTSINENMTCFLSLIPSKPKQTIEDEENENKEKENEVHNSNDLEFHNIRVNAQFLPNLITINENEYYSSNQRVLVWKKETVPQIIAAAIQHIRLHYVIEEAIIERDTLKRTNWPLFKLTTNNIQEAEWQEIFLNNTKKYLPGFEYLWEFEWEPIPGRPDCGQNDLIMTDGYGIFAVVEVKLIYNDDAVDNKRIRKVTEQTRKYKDCFIKDNENNYNVLAVIGVSFTDQKDGTVRFLEEYDLLVAGAIANQLEYENYLSDYNNNNLIQNSAASTITAEIKEITQLDLIIARHKKEVQQLNGKIQKQAEQEKKLKGEHAEIQKKIQKFQKKEADRLQTELIDKMKAQQETDRLQAELIDKMKKIQDQTSLLEEAQQEIENMKAREIEYENALTIQQDINNKLMELMEKESELKVKMAIEQKEAEIKLRLEWERERQKEQRKEYYERIENLLHYKASYLLFSSINCKQYTQYLPLSSSLKMHHFKFLTIAAFMACFFGEKLEAIPVPDNSAATTDVTIYQHFFYGGISKDITLYSKVCTDVPPNFKKIFSSIKVQKGHCVKLYKELNCEGTPVSACEDTATLSPDYNDKIITMKADINILGTNL</sequence>
<protein>
    <submittedName>
        <fullName evidence="2">5345_t:CDS:1</fullName>
    </submittedName>
</protein>